<proteinExistence type="inferred from homology"/>
<keyword evidence="4" id="KW-0547">Nucleotide-binding</keyword>
<evidence type="ECO:0000256" key="3">
    <source>
        <dbReference type="ARBA" id="ARBA00022737"/>
    </source>
</evidence>
<dbReference type="SUPFAM" id="SSF52047">
    <property type="entry name" value="RNI-like"/>
    <property type="match status" value="1"/>
</dbReference>
<dbReference type="InterPro" id="IPR032675">
    <property type="entry name" value="LRR_dom_sf"/>
</dbReference>
<dbReference type="InterPro" id="IPR011029">
    <property type="entry name" value="DEATH-like_dom_sf"/>
</dbReference>
<evidence type="ECO:0000256" key="1">
    <source>
        <dbReference type="ARBA" id="ARBA00008665"/>
    </source>
</evidence>
<dbReference type="InterPro" id="IPR050637">
    <property type="entry name" value="NLRP_innate_immun_reg"/>
</dbReference>
<dbReference type="GO" id="GO:0050727">
    <property type="term" value="P:regulation of inflammatory response"/>
    <property type="evidence" value="ECO:0007669"/>
    <property type="project" value="TreeGrafter"/>
</dbReference>
<dbReference type="PROSITE" id="PS50837">
    <property type="entry name" value="NACHT"/>
    <property type="match status" value="1"/>
</dbReference>
<dbReference type="PROSITE" id="PS50824">
    <property type="entry name" value="DAPIN"/>
    <property type="match status" value="1"/>
</dbReference>
<keyword evidence="3" id="KW-0677">Repeat</keyword>
<dbReference type="InterPro" id="IPR001611">
    <property type="entry name" value="Leu-rich_rpt"/>
</dbReference>
<dbReference type="InterPro" id="IPR004020">
    <property type="entry name" value="DAPIN"/>
</dbReference>
<feature type="domain" description="Pyrin" evidence="6">
    <location>
        <begin position="19"/>
        <end position="123"/>
    </location>
</feature>
<dbReference type="EMBL" id="ABDC03026905">
    <property type="status" value="NOT_ANNOTATED_CDS"/>
    <property type="molecule type" value="Genomic_DNA"/>
</dbReference>
<dbReference type="SMART" id="SM00368">
    <property type="entry name" value="LRR_RI"/>
    <property type="match status" value="7"/>
</dbReference>
<keyword evidence="9" id="KW-1185">Reference proteome</keyword>
<reference evidence="8" key="1">
    <citation type="submission" date="2016-12" db="EMBL/GenBank/DDBJ databases">
        <title>Mouse lemur reference genome and diversity panel.</title>
        <authorList>
            <person name="Harris R."/>
            <person name="Larsen P."/>
            <person name="Liu Y."/>
            <person name="Hughes D.S."/>
            <person name="Murali S."/>
            <person name="Raveendran M."/>
            <person name="Korchina V."/>
            <person name="Wang M."/>
            <person name="Jhangiani S."/>
            <person name="Bandaranaike D."/>
            <person name="Bellair M."/>
            <person name="Blankenburg K."/>
            <person name="Chao H."/>
            <person name="Dahdouli M."/>
            <person name="Dinh H."/>
            <person name="Doddapaneni H."/>
            <person name="English A."/>
            <person name="Firestine M."/>
            <person name="Gnanaolivu R."/>
            <person name="Gross S."/>
            <person name="Hernandez B."/>
            <person name="Javaid M."/>
            <person name="Jayaseelan J."/>
            <person name="Jones J."/>
            <person name="Khan Z."/>
            <person name="Kovar C."/>
            <person name="Kurapati P."/>
            <person name="Le B."/>
            <person name="Lee S."/>
            <person name="Li M."/>
            <person name="Mathew T."/>
            <person name="Narasimhan A."/>
            <person name="Ngo D."/>
            <person name="Nguyen L."/>
            <person name="Okwuonu G."/>
            <person name="Ongeri F."/>
            <person name="Osuji N."/>
            <person name="Pu L.-L."/>
            <person name="Puazo M."/>
            <person name="Quiroz J."/>
            <person name="Raj R."/>
            <person name="Rajbhandari K."/>
            <person name="Reid J.G."/>
            <person name="Santibanez J."/>
            <person name="Sexton D."/>
            <person name="Skinner E."/>
            <person name="Vee V."/>
            <person name="Weissenberger G."/>
            <person name="Wu Y."/>
            <person name="Xin Y."/>
            <person name="Han Y."/>
            <person name="Campbell C."/>
            <person name="Brown A."/>
            <person name="Sullivan B."/>
            <person name="Shelton J."/>
            <person name="Brown S."/>
            <person name="Dudchenko O."/>
            <person name="Machol I."/>
            <person name="Durand N."/>
            <person name="Shamim M."/>
            <person name="Lieberman A."/>
            <person name="Muzny D.M."/>
            <person name="Richards S."/>
            <person name="Yoder A."/>
            <person name="Worley K.C."/>
            <person name="Rogers J."/>
            <person name="Gibbs R.A."/>
        </authorList>
    </citation>
    <scope>NUCLEOTIDE SEQUENCE [LARGE SCALE GENOMIC DNA]</scope>
</reference>
<reference evidence="8" key="2">
    <citation type="submission" date="2025-08" db="UniProtKB">
        <authorList>
            <consortium name="Ensembl"/>
        </authorList>
    </citation>
    <scope>IDENTIFICATION</scope>
</reference>
<dbReference type="InterPro" id="IPR041075">
    <property type="entry name" value="NOD1/2_WH"/>
</dbReference>
<dbReference type="Gene3D" id="3.80.10.10">
    <property type="entry name" value="Ribonuclease Inhibitor"/>
    <property type="match status" value="1"/>
</dbReference>
<dbReference type="InterPro" id="IPR027417">
    <property type="entry name" value="P-loop_NTPase"/>
</dbReference>
<dbReference type="EMBL" id="ABDC03026906">
    <property type="status" value="NOT_ANNOTATED_CDS"/>
    <property type="molecule type" value="Genomic_DNA"/>
</dbReference>
<dbReference type="GeneTree" id="ENSGT00940000163909"/>
<dbReference type="SUPFAM" id="SSF47986">
    <property type="entry name" value="DEATH domain"/>
    <property type="match status" value="1"/>
</dbReference>
<dbReference type="GO" id="GO:0005737">
    <property type="term" value="C:cytoplasm"/>
    <property type="evidence" value="ECO:0007669"/>
    <property type="project" value="TreeGrafter"/>
</dbReference>
<dbReference type="PANTHER" id="PTHR45690">
    <property type="entry name" value="NACHT, LRR AND PYD DOMAINS-CONTAINING PROTEIN 12"/>
    <property type="match status" value="1"/>
</dbReference>
<dbReference type="Pfam" id="PF05729">
    <property type="entry name" value="NACHT"/>
    <property type="match status" value="1"/>
</dbReference>
<evidence type="ECO:0000256" key="2">
    <source>
        <dbReference type="ARBA" id="ARBA00022614"/>
    </source>
</evidence>
<dbReference type="Ensembl" id="ENSMICT00000008882.3">
    <property type="protein sequence ID" value="ENSMICP00000008087.3"/>
    <property type="gene ID" value="ENSMICG00000008877.3"/>
</dbReference>
<dbReference type="CDD" id="cd08320">
    <property type="entry name" value="Pyrin_NALPs"/>
    <property type="match status" value="1"/>
</dbReference>
<comment type="similarity">
    <text evidence="1">Belongs to the NLRP family.</text>
</comment>
<dbReference type="Pfam" id="PF02758">
    <property type="entry name" value="PYRIN"/>
    <property type="match status" value="1"/>
</dbReference>
<dbReference type="Gene3D" id="3.40.50.300">
    <property type="entry name" value="P-loop containing nucleotide triphosphate hydrolases"/>
    <property type="match status" value="1"/>
</dbReference>
<dbReference type="Gene3D" id="1.10.533.10">
    <property type="entry name" value="Death Domain, Fas"/>
    <property type="match status" value="1"/>
</dbReference>
<dbReference type="Proteomes" id="UP000694394">
    <property type="component" value="Chromosome 22"/>
</dbReference>
<sequence>MSRVRPRASPISPLSFSTMRASCTLPYACSCCSSSPCEDAVMLYMLYLSKEELQMFKQGLVNEITSGSFHIAWDHLETAHWAEMVHFLIENFPGRKAWDVTRDIFAKMNQDNMSFLVRRELNDILPTLEPEDMHPREPQMNLEEESGELQKYKLHVIEKYLPIWNSTTWPRNQRDFLYQDVGRHETYLPCLFLPKRPQGRQPKTVVIQGVPGVGKTTLAKRIMMEWAGNKFYAHKLWYVVYFHCEEVNQAAGQSFLELLENKWPESQALVSKIMSSPDQLLLLFDGFEEFPTTFIEKPDKLSDDCTQKLPGSVILSSLLSKRMLPEATLLIMIRPTSWQVCKSMLKCPSRVALPGFDTREKIKYFRTYFGNTREGRAALSFALENTILFSMCQAPAVCWVVCSCLKQLVERSENLTQVCPNATTVFVQYLSGLFATGAENLSRKMQQEQLESLCHLASRGMWCRKWVFNTEDLRKAKVDEAGVAALLSVNILRRVESKEDHYAFTLLIFQEFFAALFYVLCFPQRLKTFHALTRMDIRRLVASPRGNNDLAHMGLFLFGLLNEVCMSVVAQSFRCRPSWCNKKKLFKVLPWLHKSHPLSPCCGVPQLFCCLHEIQEEDFVRQALDGYHKAILRINKDTDIQVSAFCLKYCRNLQEMELTVTLNFMNGQNSSISLFSLPRRELASDKLYDWWQDLCSVFTTNEKLEVLAVTDSVIESPVVKILADALKHPQCKLQKLLLQRVDSTLLSEDFTRVLIKNQHLRSLEIRCMEVDRKAMELLGLALKYPQCRLQCLRLEDCWTTPRNRMDLTSNLQGNVHLKTLMLRKSSLENFGEHSLSMAWLEKLSLENCDLTELTCKSLVSCLRRSERLTHLSLAENALKDDGARHIWNTLEHLTCPLQRLVLRKCDLTSRCCQDIASVLPNSKALRSLDLGLNSLGDDGILLLCGALRHPDCKLQILELEKCLFTSACCQSMASVLCSNKTLRYLDLSQNDIGVNGILTLCGAFSSQKQTEEVILSPMLRQQDCLSPGV</sequence>
<dbReference type="Pfam" id="PF17776">
    <property type="entry name" value="NLRC4_HD2"/>
    <property type="match status" value="1"/>
</dbReference>
<evidence type="ECO:0000313" key="9">
    <source>
        <dbReference type="Proteomes" id="UP000694394"/>
    </source>
</evidence>
<gene>
    <name evidence="8" type="primary">NLRP8</name>
</gene>
<dbReference type="AlphaFoldDB" id="A0A8C5UVB7"/>
<evidence type="ECO:0000256" key="5">
    <source>
        <dbReference type="ARBA" id="ARBA00022840"/>
    </source>
</evidence>
<evidence type="ECO:0000313" key="8">
    <source>
        <dbReference type="Ensembl" id="ENSMICP00000008087.3"/>
    </source>
</evidence>
<dbReference type="InterPro" id="IPR041267">
    <property type="entry name" value="NLRP_HD2"/>
</dbReference>
<evidence type="ECO:0000256" key="4">
    <source>
        <dbReference type="ARBA" id="ARBA00022741"/>
    </source>
</evidence>
<keyword evidence="2" id="KW-0433">Leucine-rich repeat</keyword>
<keyword evidence="5" id="KW-0067">ATP-binding</keyword>
<feature type="domain" description="NACHT" evidence="7">
    <location>
        <begin position="203"/>
        <end position="337"/>
    </location>
</feature>
<dbReference type="PANTHER" id="PTHR45690:SF8">
    <property type="entry name" value="NACHT, LRR AND PYD DOMAINS-CONTAINING PROTEIN 8"/>
    <property type="match status" value="1"/>
</dbReference>
<name>A0A8C5UVB7_MICMU</name>
<dbReference type="SMART" id="SM01289">
    <property type="entry name" value="PYRIN"/>
    <property type="match status" value="1"/>
</dbReference>
<evidence type="ECO:0000259" key="7">
    <source>
        <dbReference type="PROSITE" id="PS50837"/>
    </source>
</evidence>
<dbReference type="SUPFAM" id="SSF52540">
    <property type="entry name" value="P-loop containing nucleoside triphosphate hydrolases"/>
    <property type="match status" value="1"/>
</dbReference>
<accession>A0A8C5UVB7</accession>
<organism evidence="8 9">
    <name type="scientific">Microcebus murinus</name>
    <name type="common">Gray mouse lemur</name>
    <name type="synonym">Lemur murinus</name>
    <dbReference type="NCBI Taxonomy" id="30608"/>
    <lineage>
        <taxon>Eukaryota</taxon>
        <taxon>Metazoa</taxon>
        <taxon>Chordata</taxon>
        <taxon>Craniata</taxon>
        <taxon>Vertebrata</taxon>
        <taxon>Euteleostomi</taxon>
        <taxon>Mammalia</taxon>
        <taxon>Eutheria</taxon>
        <taxon>Euarchontoglires</taxon>
        <taxon>Primates</taxon>
        <taxon>Strepsirrhini</taxon>
        <taxon>Lemuriformes</taxon>
        <taxon>Cheirogaleidae</taxon>
        <taxon>Microcebus</taxon>
    </lineage>
</organism>
<protein>
    <submittedName>
        <fullName evidence="8">NLR family pyrin domain containing 8</fullName>
    </submittedName>
</protein>
<reference evidence="8" key="3">
    <citation type="submission" date="2025-09" db="UniProtKB">
        <authorList>
            <consortium name="Ensembl"/>
        </authorList>
    </citation>
    <scope>IDENTIFICATION</scope>
</reference>
<dbReference type="GO" id="GO:0005524">
    <property type="term" value="F:ATP binding"/>
    <property type="evidence" value="ECO:0007669"/>
    <property type="project" value="UniProtKB-KW"/>
</dbReference>
<dbReference type="InterPro" id="IPR007111">
    <property type="entry name" value="NACHT_NTPase"/>
</dbReference>
<evidence type="ECO:0000259" key="6">
    <source>
        <dbReference type="PROSITE" id="PS50824"/>
    </source>
</evidence>
<dbReference type="Pfam" id="PF17779">
    <property type="entry name" value="WHD_NOD2"/>
    <property type="match status" value="1"/>
</dbReference>
<dbReference type="Pfam" id="PF13516">
    <property type="entry name" value="LRR_6"/>
    <property type="match status" value="2"/>
</dbReference>